<gene>
    <name evidence="8" type="primary">fliD</name>
    <name evidence="8" type="ORF">L2672_03110</name>
</gene>
<comment type="caution">
    <text evidence="8">The sequence shown here is derived from an EMBL/GenBank/DDBJ whole genome shotgun (WGS) entry which is preliminary data.</text>
</comment>
<keyword evidence="8" id="KW-0282">Flagellum</keyword>
<dbReference type="PANTHER" id="PTHR30288">
    <property type="entry name" value="FLAGELLAR CAP/ASSEMBLY PROTEIN FLID"/>
    <property type="match status" value="1"/>
</dbReference>
<protein>
    <recommendedName>
        <fullName evidence="5">Flagellar hook-associated protein 2</fullName>
        <shortName evidence="5">HAP2</shortName>
    </recommendedName>
    <alternativeName>
        <fullName evidence="5">Flagellar cap protein</fullName>
    </alternativeName>
</protein>
<keyword evidence="4 5" id="KW-0975">Bacterial flagellum</keyword>
<dbReference type="InterPro" id="IPR040026">
    <property type="entry name" value="FliD"/>
</dbReference>
<feature type="domain" description="Flagellar hook-associated protein 2 N-terminal" evidence="6">
    <location>
        <begin position="10"/>
        <end position="107"/>
    </location>
</feature>
<dbReference type="GO" id="GO:0009421">
    <property type="term" value="C:bacterial-type flagellum filament cap"/>
    <property type="evidence" value="ECO:0007669"/>
    <property type="project" value="InterPro"/>
</dbReference>
<keyword evidence="9" id="KW-1185">Reference proteome</keyword>
<dbReference type="GO" id="GO:0007155">
    <property type="term" value="P:cell adhesion"/>
    <property type="evidence" value="ECO:0007669"/>
    <property type="project" value="InterPro"/>
</dbReference>
<dbReference type="Pfam" id="PF07195">
    <property type="entry name" value="FliD_C"/>
    <property type="match status" value="1"/>
</dbReference>
<dbReference type="GO" id="GO:0071973">
    <property type="term" value="P:bacterial-type flagellum-dependent cell motility"/>
    <property type="evidence" value="ECO:0007669"/>
    <property type="project" value="TreeGrafter"/>
</dbReference>
<comment type="function">
    <text evidence="5">Required for morphogenesis and for the elongation of the flagellar filament by facilitating polymerization of the flagellin monomers at the tip of growing filament. Forms a capping structure, which prevents flagellin subunits (transported through the central channel of the flagellum) from leaking out without polymerization at the distal end.</text>
</comment>
<dbReference type="InterPro" id="IPR010810">
    <property type="entry name" value="Flagellin_hook_IN_motif"/>
</dbReference>
<comment type="subunit">
    <text evidence="2 5">Homopentamer.</text>
</comment>
<dbReference type="InterPro" id="IPR010809">
    <property type="entry name" value="FliD_C"/>
</dbReference>
<dbReference type="InterPro" id="IPR003481">
    <property type="entry name" value="FliD_N"/>
</dbReference>
<dbReference type="RefSeq" id="WP_248994382.1">
    <property type="nucleotide sequence ID" value="NZ_JAKIKP010000002.1"/>
</dbReference>
<evidence type="ECO:0000313" key="8">
    <source>
        <dbReference type="EMBL" id="MCL1141695.1"/>
    </source>
</evidence>
<proteinExistence type="inferred from homology"/>
<dbReference type="GO" id="GO:0009424">
    <property type="term" value="C:bacterial-type flagellum hook"/>
    <property type="evidence" value="ECO:0007669"/>
    <property type="project" value="UniProtKB-UniRule"/>
</dbReference>
<name>A0A9X2CKI6_9GAMM</name>
<dbReference type="PANTHER" id="PTHR30288:SF0">
    <property type="entry name" value="FLAGELLAR HOOK-ASSOCIATED PROTEIN 2"/>
    <property type="match status" value="1"/>
</dbReference>
<keyword evidence="8" id="KW-0969">Cilium</keyword>
<dbReference type="GO" id="GO:0005576">
    <property type="term" value="C:extracellular region"/>
    <property type="evidence" value="ECO:0007669"/>
    <property type="project" value="UniProtKB-SubCell"/>
</dbReference>
<evidence type="ECO:0000313" key="9">
    <source>
        <dbReference type="Proteomes" id="UP001139333"/>
    </source>
</evidence>
<keyword evidence="5" id="KW-0964">Secreted</keyword>
<evidence type="ECO:0000259" key="7">
    <source>
        <dbReference type="Pfam" id="PF07195"/>
    </source>
</evidence>
<dbReference type="EMBL" id="JAKIKP010000002">
    <property type="protein sequence ID" value="MCL1141695.1"/>
    <property type="molecule type" value="Genomic_DNA"/>
</dbReference>
<feature type="domain" description="Flagellar hook-associated protein 2 C-terminal" evidence="7">
    <location>
        <begin position="215"/>
        <end position="436"/>
    </location>
</feature>
<keyword evidence="8" id="KW-0966">Cell projection</keyword>
<comment type="similarity">
    <text evidence="1 5">Belongs to the FliD family.</text>
</comment>
<evidence type="ECO:0000256" key="2">
    <source>
        <dbReference type="ARBA" id="ARBA00011255"/>
    </source>
</evidence>
<organism evidence="8 9">
    <name type="scientific">Shewanella gaetbuli</name>
    <dbReference type="NCBI Taxonomy" id="220752"/>
    <lineage>
        <taxon>Bacteria</taxon>
        <taxon>Pseudomonadati</taxon>
        <taxon>Pseudomonadota</taxon>
        <taxon>Gammaproteobacteria</taxon>
        <taxon>Alteromonadales</taxon>
        <taxon>Shewanellaceae</taxon>
        <taxon>Shewanella</taxon>
    </lineage>
</organism>
<dbReference type="AlphaFoldDB" id="A0A9X2CKI6"/>
<evidence type="ECO:0000256" key="3">
    <source>
        <dbReference type="ARBA" id="ARBA00023054"/>
    </source>
</evidence>
<comment type="subcellular location">
    <subcellularLocation>
        <location evidence="5">Secreted</location>
    </subcellularLocation>
    <subcellularLocation>
        <location evidence="5">Bacterial flagellum</location>
    </subcellularLocation>
</comment>
<sequence length="455" mass="48579">MSLTATGIGSGLDISTIVQVLVDSEKIPKEALFNRTEDQINAKVSAIGTLKSEISKFQDAIEKLQSGELLSQRKVSTGDSQFFTATAGKLAQSGSYSISVERLAQAHKVGGAYAADPKAAIGEGSLDFTVNGNSFSVDIDAADDMYAIASKVNSASDNSGVVATVVKTDLGNRIVFGSEETGVANQISVTATDTSGTGLSDMFNGASLSTLVNPQDSIIYVDGQKLTSSSNTVDDAIAGVTLELTDADINSTSTLKIEQDTDAVKDNIQEFVDSYNNLISSIEKLSSYDVDSEKAAALQGDSMIRSLESQLRKMVSERVTVDGGEIALYDIGISTDRYGKLNVDSTKLEESLTNNMAMIEGLFSTPDTGLANRFDSLADNYVKTGGLIDSRNNSYTEETKRLTLQREAFSLKMEQLESRLLKQFNTMDLIVAQLNQQSAGLVERLNSLPGSISNK</sequence>
<evidence type="ECO:0000256" key="5">
    <source>
        <dbReference type="RuleBase" id="RU362066"/>
    </source>
</evidence>
<dbReference type="Pfam" id="PF02465">
    <property type="entry name" value="FliD_N"/>
    <property type="match status" value="1"/>
</dbReference>
<dbReference type="Proteomes" id="UP001139333">
    <property type="component" value="Unassembled WGS sequence"/>
</dbReference>
<evidence type="ECO:0000256" key="1">
    <source>
        <dbReference type="ARBA" id="ARBA00009764"/>
    </source>
</evidence>
<evidence type="ECO:0000259" key="6">
    <source>
        <dbReference type="Pfam" id="PF02465"/>
    </source>
</evidence>
<accession>A0A9X2CKI6</accession>
<reference evidence="8" key="1">
    <citation type="submission" date="2022-01" db="EMBL/GenBank/DDBJ databases">
        <title>Whole genome-based taxonomy of the Shewanellaceae.</title>
        <authorList>
            <person name="Martin-Rodriguez A.J."/>
        </authorList>
    </citation>
    <scope>NUCLEOTIDE SEQUENCE</scope>
    <source>
        <strain evidence="8">DSM 16422</strain>
    </source>
</reference>
<keyword evidence="3" id="KW-0175">Coiled coil</keyword>
<evidence type="ECO:0000256" key="4">
    <source>
        <dbReference type="ARBA" id="ARBA00023143"/>
    </source>
</evidence>
<dbReference type="Pfam" id="PF07196">
    <property type="entry name" value="Flagellin_IN"/>
    <property type="match status" value="1"/>
</dbReference>